<dbReference type="KEGG" id="pmar:B0X71_18905"/>
<gene>
    <name evidence="1" type="ORF">B0X71_18905</name>
</gene>
<dbReference type="RefSeq" id="WP_077591113.1">
    <property type="nucleotide sequence ID" value="NZ_CP019641.1"/>
</dbReference>
<proteinExistence type="predicted"/>
<evidence type="ECO:0000313" key="2">
    <source>
        <dbReference type="Proteomes" id="UP000188184"/>
    </source>
</evidence>
<evidence type="ECO:0000313" key="1">
    <source>
        <dbReference type="EMBL" id="AQQ55253.1"/>
    </source>
</evidence>
<organism evidence="1 2">
    <name type="scientific">Planococcus lenghuensis</name>
    <dbReference type="NCBI Taxonomy" id="2213202"/>
    <lineage>
        <taxon>Bacteria</taxon>
        <taxon>Bacillati</taxon>
        <taxon>Bacillota</taxon>
        <taxon>Bacilli</taxon>
        <taxon>Bacillales</taxon>
        <taxon>Caryophanaceae</taxon>
        <taxon>Planococcus</taxon>
    </lineage>
</organism>
<dbReference type="OrthoDB" id="2940717at2"/>
<name>A0A1Q2L4A2_9BACL</name>
<keyword evidence="2" id="KW-1185">Reference proteome</keyword>
<geneLocation type="plasmid" evidence="1 2">
    <name>unnamed1</name>
</geneLocation>
<dbReference type="EMBL" id="CP019641">
    <property type="protein sequence ID" value="AQQ55253.1"/>
    <property type="molecule type" value="Genomic_DNA"/>
</dbReference>
<dbReference type="Proteomes" id="UP000188184">
    <property type="component" value="Plasmid unnamed1"/>
</dbReference>
<dbReference type="AlphaFoldDB" id="A0A1Q2L4A2"/>
<keyword evidence="1" id="KW-0614">Plasmid</keyword>
<sequence>MKVQQLDPEVLGRNLLGIVPASLKGKHSWPRSTVTDYIAVETLEDEFIKDLFKLPTMELVEKWYGGQMELLTYIARNSVFLKKDPD</sequence>
<protein>
    <submittedName>
        <fullName evidence="1">Uncharacterized protein</fullName>
    </submittedName>
</protein>
<reference evidence="1 2" key="1">
    <citation type="submission" date="2017-02" db="EMBL/GenBank/DDBJ databases">
        <title>The complete genomic sequence of a novel cold adapted crude oil-degrading bacterium Planococcus qaidamina Y42.</title>
        <authorList>
            <person name="Yang R."/>
        </authorList>
    </citation>
    <scope>NUCLEOTIDE SEQUENCE [LARGE SCALE GENOMIC DNA]</scope>
    <source>
        <strain evidence="1 2">Y42</strain>
        <plasmid evidence="1 2">unnamed1</plasmid>
    </source>
</reference>
<accession>A0A1Q2L4A2</accession>